<evidence type="ECO:0000256" key="5">
    <source>
        <dbReference type="ARBA" id="ARBA00022777"/>
    </source>
</evidence>
<sequence length="198" mass="22468">MNIGLTGGIASGKSTVSQYLVKRGAVLIDADVISREMMMPGHPVLAAVVHTYGPSILNPDGTLNRKKLGGIIFSNPQERKVLEAITHPAIREEMQRRMAKFEADDPQRLVVADIPLLYESKLEDLYDEIMVVYVPRQIQLNRLMLRDNLNQQEAEDRLNAQMDIEVKREMADILIDNSLGIDETERQIDIFWRDKGLL</sequence>
<evidence type="ECO:0000256" key="2">
    <source>
        <dbReference type="ARBA" id="ARBA00022490"/>
    </source>
</evidence>
<comment type="function">
    <text evidence="8">Catalyzes the phosphorylation of the 3'-hydroxyl group of dephosphocoenzyme A to form coenzyme A.</text>
</comment>
<dbReference type="AlphaFoldDB" id="A0A433Y8G5"/>
<evidence type="ECO:0000256" key="3">
    <source>
        <dbReference type="ARBA" id="ARBA00022679"/>
    </source>
</evidence>
<dbReference type="CDD" id="cd02022">
    <property type="entry name" value="DPCK"/>
    <property type="match status" value="1"/>
</dbReference>
<evidence type="ECO:0000256" key="8">
    <source>
        <dbReference type="HAMAP-Rule" id="MF_00376"/>
    </source>
</evidence>
<evidence type="ECO:0000313" key="10">
    <source>
        <dbReference type="EMBL" id="RUT46162.1"/>
    </source>
</evidence>
<dbReference type="UniPathway" id="UPA00241">
    <property type="reaction ID" value="UER00356"/>
</dbReference>
<comment type="similarity">
    <text evidence="1 8">Belongs to the CoaE family.</text>
</comment>
<dbReference type="GO" id="GO:0005524">
    <property type="term" value="F:ATP binding"/>
    <property type="evidence" value="ECO:0007669"/>
    <property type="project" value="UniProtKB-UniRule"/>
</dbReference>
<keyword evidence="4 8" id="KW-0547">Nucleotide-binding</keyword>
<name>A0A433Y8G5_9BACL</name>
<evidence type="ECO:0000313" key="11">
    <source>
        <dbReference type="Proteomes" id="UP000279446"/>
    </source>
</evidence>
<proteinExistence type="inferred from homology"/>
<dbReference type="FunFam" id="3.40.50.300:FF:000991">
    <property type="entry name" value="Dephospho-CoA kinase"/>
    <property type="match status" value="1"/>
</dbReference>
<reference evidence="10 11" key="1">
    <citation type="submission" date="2018-12" db="EMBL/GenBank/DDBJ databases">
        <authorList>
            <person name="Sun L."/>
            <person name="Chen Z."/>
        </authorList>
    </citation>
    <scope>NUCLEOTIDE SEQUENCE [LARGE SCALE GENOMIC DNA]</scope>
    <source>
        <strain evidence="10 11">DSM 15890</strain>
    </source>
</reference>
<dbReference type="GO" id="GO:0005737">
    <property type="term" value="C:cytoplasm"/>
    <property type="evidence" value="ECO:0007669"/>
    <property type="project" value="UniProtKB-SubCell"/>
</dbReference>
<dbReference type="NCBIfam" id="TIGR00152">
    <property type="entry name" value="dephospho-CoA kinase"/>
    <property type="match status" value="1"/>
</dbReference>
<dbReference type="PROSITE" id="PS51219">
    <property type="entry name" value="DPCK"/>
    <property type="match status" value="1"/>
</dbReference>
<evidence type="ECO:0000256" key="1">
    <source>
        <dbReference type="ARBA" id="ARBA00009018"/>
    </source>
</evidence>
<gene>
    <name evidence="8" type="primary">coaE</name>
    <name evidence="10" type="ORF">EJP82_13665</name>
</gene>
<dbReference type="HAMAP" id="MF_00376">
    <property type="entry name" value="Dephospho_CoA_kinase"/>
    <property type="match status" value="1"/>
</dbReference>
<dbReference type="Gene3D" id="3.40.50.300">
    <property type="entry name" value="P-loop containing nucleotide triphosphate hydrolases"/>
    <property type="match status" value="1"/>
</dbReference>
<dbReference type="OrthoDB" id="9812943at2"/>
<dbReference type="GO" id="GO:0004140">
    <property type="term" value="F:dephospho-CoA kinase activity"/>
    <property type="evidence" value="ECO:0007669"/>
    <property type="project" value="UniProtKB-UniRule"/>
</dbReference>
<comment type="caution">
    <text evidence="10">The sequence shown here is derived from an EMBL/GenBank/DDBJ whole genome shotgun (WGS) entry which is preliminary data.</text>
</comment>
<evidence type="ECO:0000256" key="4">
    <source>
        <dbReference type="ARBA" id="ARBA00022741"/>
    </source>
</evidence>
<feature type="binding site" evidence="8">
    <location>
        <begin position="10"/>
        <end position="15"/>
    </location>
    <ligand>
        <name>ATP</name>
        <dbReference type="ChEBI" id="CHEBI:30616"/>
    </ligand>
</feature>
<dbReference type="RefSeq" id="WP_127192617.1">
    <property type="nucleotide sequence ID" value="NZ_RZNY01000010.1"/>
</dbReference>
<dbReference type="EMBL" id="RZNY01000010">
    <property type="protein sequence ID" value="RUT46162.1"/>
    <property type="molecule type" value="Genomic_DNA"/>
</dbReference>
<comment type="subcellular location">
    <subcellularLocation>
        <location evidence="8">Cytoplasm</location>
    </subcellularLocation>
</comment>
<keyword evidence="6 8" id="KW-0067">ATP-binding</keyword>
<keyword evidence="5 8" id="KW-0418">Kinase</keyword>
<evidence type="ECO:0000256" key="7">
    <source>
        <dbReference type="ARBA" id="ARBA00022993"/>
    </source>
</evidence>
<keyword evidence="2 8" id="KW-0963">Cytoplasm</keyword>
<dbReference type="SUPFAM" id="SSF52540">
    <property type="entry name" value="P-loop containing nucleoside triphosphate hydrolases"/>
    <property type="match status" value="1"/>
</dbReference>
<dbReference type="PANTHER" id="PTHR10695">
    <property type="entry name" value="DEPHOSPHO-COA KINASE-RELATED"/>
    <property type="match status" value="1"/>
</dbReference>
<keyword evidence="11" id="KW-1185">Reference proteome</keyword>
<dbReference type="Proteomes" id="UP000279446">
    <property type="component" value="Unassembled WGS sequence"/>
</dbReference>
<accession>A0A433Y8G5</accession>
<comment type="pathway">
    <text evidence="8">Cofactor biosynthesis; coenzyme A biosynthesis; CoA from (R)-pantothenate: step 5/5.</text>
</comment>
<dbReference type="Pfam" id="PF01121">
    <property type="entry name" value="CoaE"/>
    <property type="match status" value="1"/>
</dbReference>
<dbReference type="InterPro" id="IPR001977">
    <property type="entry name" value="Depp_CoAkinase"/>
</dbReference>
<dbReference type="PANTHER" id="PTHR10695:SF46">
    <property type="entry name" value="BIFUNCTIONAL COENZYME A SYNTHASE-RELATED"/>
    <property type="match status" value="1"/>
</dbReference>
<dbReference type="EC" id="2.7.1.24" evidence="8 9"/>
<comment type="catalytic activity">
    <reaction evidence="8">
        <text>3'-dephospho-CoA + ATP = ADP + CoA + H(+)</text>
        <dbReference type="Rhea" id="RHEA:18245"/>
        <dbReference type="ChEBI" id="CHEBI:15378"/>
        <dbReference type="ChEBI" id="CHEBI:30616"/>
        <dbReference type="ChEBI" id="CHEBI:57287"/>
        <dbReference type="ChEBI" id="CHEBI:57328"/>
        <dbReference type="ChEBI" id="CHEBI:456216"/>
        <dbReference type="EC" id="2.7.1.24"/>
    </reaction>
</comment>
<keyword evidence="7 8" id="KW-0173">Coenzyme A biosynthesis</keyword>
<dbReference type="GO" id="GO:0015937">
    <property type="term" value="P:coenzyme A biosynthetic process"/>
    <property type="evidence" value="ECO:0007669"/>
    <property type="project" value="UniProtKB-UniRule"/>
</dbReference>
<evidence type="ECO:0000256" key="9">
    <source>
        <dbReference type="NCBIfam" id="TIGR00152"/>
    </source>
</evidence>
<evidence type="ECO:0000256" key="6">
    <source>
        <dbReference type="ARBA" id="ARBA00022840"/>
    </source>
</evidence>
<keyword evidence="3 8" id="KW-0808">Transferase</keyword>
<organism evidence="10 11">
    <name type="scientific">Paenibacillus anaericanus</name>
    <dbReference type="NCBI Taxonomy" id="170367"/>
    <lineage>
        <taxon>Bacteria</taxon>
        <taxon>Bacillati</taxon>
        <taxon>Bacillota</taxon>
        <taxon>Bacilli</taxon>
        <taxon>Bacillales</taxon>
        <taxon>Paenibacillaceae</taxon>
        <taxon>Paenibacillus</taxon>
    </lineage>
</organism>
<dbReference type="InterPro" id="IPR027417">
    <property type="entry name" value="P-loop_NTPase"/>
</dbReference>
<protein>
    <recommendedName>
        <fullName evidence="8 9">Dephospho-CoA kinase</fullName>
        <ecNumber evidence="8 9">2.7.1.24</ecNumber>
    </recommendedName>
    <alternativeName>
        <fullName evidence="8">Dephosphocoenzyme A kinase</fullName>
    </alternativeName>
</protein>